<comment type="function">
    <text evidence="17">Catalyzes the dehydration of the S-form of NAD(P)HX at the expense of ADP, which is converted to AMP. Together with NAD(P)HX epimerase, which catalyzes the epimerization of the S- and R-forms, the enzyme allows the repair of both epimers of NAD(P)HX, a damaged form of NAD(P)H that is a result of enzymatic or heat-dependent hydration.</text>
</comment>
<dbReference type="eggNOG" id="COG0063">
    <property type="taxonomic scope" value="Bacteria"/>
</dbReference>
<feature type="binding site" evidence="18">
    <location>
        <position position="162"/>
    </location>
    <ligand>
        <name>(6S)-NADPHX</name>
        <dbReference type="ChEBI" id="CHEBI:64076"/>
    </ligand>
</feature>
<dbReference type="PATRIC" id="fig|667014.3.peg.1889"/>
<dbReference type="HAMAP" id="MF_01966">
    <property type="entry name" value="NADHX_epimerase"/>
    <property type="match status" value="1"/>
</dbReference>
<dbReference type="InterPro" id="IPR030677">
    <property type="entry name" value="Nnr"/>
</dbReference>
<evidence type="ECO:0000256" key="5">
    <source>
        <dbReference type="ARBA" id="ARBA00022723"/>
    </source>
</evidence>
<dbReference type="RefSeq" id="WP_013908431.1">
    <property type="nucleotide sequence ID" value="NC_015681.1"/>
</dbReference>
<comment type="catalytic activity">
    <reaction evidence="16 17 19">
        <text>(6S)-NADPHX + ADP = AMP + phosphate + NADPH + H(+)</text>
        <dbReference type="Rhea" id="RHEA:32235"/>
        <dbReference type="ChEBI" id="CHEBI:15378"/>
        <dbReference type="ChEBI" id="CHEBI:43474"/>
        <dbReference type="ChEBI" id="CHEBI:57783"/>
        <dbReference type="ChEBI" id="CHEBI:64076"/>
        <dbReference type="ChEBI" id="CHEBI:456215"/>
        <dbReference type="ChEBI" id="CHEBI:456216"/>
        <dbReference type="EC" id="4.2.1.136"/>
    </reaction>
</comment>
<feature type="domain" description="YjeF C-terminal" evidence="20">
    <location>
        <begin position="229"/>
        <end position="513"/>
    </location>
</feature>
<dbReference type="SUPFAM" id="SSF64153">
    <property type="entry name" value="YjeF N-terminal domain-like"/>
    <property type="match status" value="1"/>
</dbReference>
<evidence type="ECO:0000313" key="23">
    <source>
        <dbReference type="Proteomes" id="UP000006793"/>
    </source>
</evidence>
<comment type="similarity">
    <text evidence="18">Belongs to the NnrE/AIBP family.</text>
</comment>
<feature type="domain" description="YjeF N-terminal" evidence="21">
    <location>
        <begin position="9"/>
        <end position="219"/>
    </location>
</feature>
<evidence type="ECO:0000256" key="12">
    <source>
        <dbReference type="ARBA" id="ARBA00023239"/>
    </source>
</evidence>
<dbReference type="eggNOG" id="COG0062">
    <property type="taxonomic scope" value="Bacteria"/>
</dbReference>
<evidence type="ECO:0000256" key="19">
    <source>
        <dbReference type="PIRNR" id="PIRNR017184"/>
    </source>
</evidence>
<dbReference type="InterPro" id="IPR000631">
    <property type="entry name" value="CARKD"/>
</dbReference>
<dbReference type="CDD" id="cd01171">
    <property type="entry name" value="YXKO-related"/>
    <property type="match status" value="1"/>
</dbReference>
<comment type="cofactor">
    <cofactor evidence="17">
        <name>Mg(2+)</name>
        <dbReference type="ChEBI" id="CHEBI:18420"/>
    </cofactor>
</comment>
<evidence type="ECO:0000256" key="2">
    <source>
        <dbReference type="ARBA" id="ARBA00000909"/>
    </source>
</evidence>
<dbReference type="InterPro" id="IPR029056">
    <property type="entry name" value="Ribokinase-like"/>
</dbReference>
<organism evidence="22 23">
    <name type="scientific">Thermodesulfatator indicus (strain DSM 15286 / JCM 11887 / CIR29812)</name>
    <dbReference type="NCBI Taxonomy" id="667014"/>
    <lineage>
        <taxon>Bacteria</taxon>
        <taxon>Pseudomonadati</taxon>
        <taxon>Thermodesulfobacteriota</taxon>
        <taxon>Thermodesulfobacteria</taxon>
        <taxon>Thermodesulfobacteriales</taxon>
        <taxon>Thermodesulfatatoraceae</taxon>
        <taxon>Thermodesulfatator</taxon>
    </lineage>
</organism>
<dbReference type="Proteomes" id="UP000006793">
    <property type="component" value="Chromosome"/>
</dbReference>
<comment type="function">
    <text evidence="18">Catalyzes the epimerization of the S- and R-forms of NAD(P)HX, a damaged form of NAD(P)H that is a result of enzymatic or heat-dependent hydration. This is a prerequisite for the S-specific NAD(P)H-hydrate dehydratase to allow the repair of both epimers of NAD(P)HX.</text>
</comment>
<feature type="binding site" evidence="17">
    <location>
        <begin position="424"/>
        <end position="428"/>
    </location>
    <ligand>
        <name>AMP</name>
        <dbReference type="ChEBI" id="CHEBI:456215"/>
    </ligand>
</feature>
<dbReference type="STRING" id="667014.Thein_1837"/>
<evidence type="ECO:0000256" key="18">
    <source>
        <dbReference type="HAMAP-Rule" id="MF_01966"/>
    </source>
</evidence>
<accession>F8ABZ5</accession>
<comment type="catalytic activity">
    <reaction evidence="2 18 19">
        <text>(6R)-NADPHX = (6S)-NADPHX</text>
        <dbReference type="Rhea" id="RHEA:32227"/>
        <dbReference type="ChEBI" id="CHEBI:64076"/>
        <dbReference type="ChEBI" id="CHEBI:64077"/>
        <dbReference type="EC" id="5.1.99.6"/>
    </reaction>
</comment>
<dbReference type="Gene3D" id="3.40.1190.20">
    <property type="match status" value="1"/>
</dbReference>
<evidence type="ECO:0000256" key="1">
    <source>
        <dbReference type="ARBA" id="ARBA00000013"/>
    </source>
</evidence>
<dbReference type="GO" id="GO:0046496">
    <property type="term" value="P:nicotinamide nucleotide metabolic process"/>
    <property type="evidence" value="ECO:0007669"/>
    <property type="project" value="UniProtKB-UniRule"/>
</dbReference>
<dbReference type="HAMAP" id="MF_01965">
    <property type="entry name" value="NADHX_dehydratase"/>
    <property type="match status" value="1"/>
</dbReference>
<dbReference type="InterPro" id="IPR004443">
    <property type="entry name" value="YjeF_N_dom"/>
</dbReference>
<evidence type="ECO:0000256" key="10">
    <source>
        <dbReference type="ARBA" id="ARBA00023027"/>
    </source>
</evidence>
<evidence type="ECO:0000256" key="7">
    <source>
        <dbReference type="ARBA" id="ARBA00022840"/>
    </source>
</evidence>
<proteinExistence type="inferred from homology"/>
<reference evidence="23" key="1">
    <citation type="submission" date="2011-04" db="EMBL/GenBank/DDBJ databases">
        <title>The complete genome of Thermodesulfatator indicus DSM 15286.</title>
        <authorList>
            <person name="Lucas S."/>
            <person name="Copeland A."/>
            <person name="Lapidus A."/>
            <person name="Bruce D."/>
            <person name="Goodwin L."/>
            <person name="Pitluck S."/>
            <person name="Peters L."/>
            <person name="Kyrpides N."/>
            <person name="Mavromatis K."/>
            <person name="Pagani I."/>
            <person name="Ivanova N."/>
            <person name="Saunders L."/>
            <person name="Detter J.C."/>
            <person name="Tapia R."/>
            <person name="Han C."/>
            <person name="Land M."/>
            <person name="Hauser L."/>
            <person name="Markowitz V."/>
            <person name="Cheng J.-F."/>
            <person name="Hugenholtz P."/>
            <person name="Woyke T."/>
            <person name="Wu D."/>
            <person name="Spring S."/>
            <person name="Schroeder M."/>
            <person name="Brambilla E."/>
            <person name="Klenk H.-P."/>
            <person name="Eisen J.A."/>
        </authorList>
    </citation>
    <scope>NUCLEOTIDE SEQUENCE [LARGE SCALE GENOMIC DNA]</scope>
    <source>
        <strain evidence="23">DSM 15286 / JCM 11887 / CIR29812</strain>
    </source>
</reference>
<evidence type="ECO:0000256" key="17">
    <source>
        <dbReference type="HAMAP-Rule" id="MF_01965"/>
    </source>
</evidence>
<dbReference type="GO" id="GO:0005524">
    <property type="term" value="F:ATP binding"/>
    <property type="evidence" value="ECO:0007669"/>
    <property type="project" value="UniProtKB-UniRule"/>
</dbReference>
<dbReference type="KEGG" id="tid:Thein_1837"/>
<evidence type="ECO:0000259" key="21">
    <source>
        <dbReference type="PROSITE" id="PS51385"/>
    </source>
</evidence>
<keyword evidence="7 17" id="KW-0067">ATP-binding</keyword>
<evidence type="ECO:0000256" key="15">
    <source>
        <dbReference type="ARBA" id="ARBA00048238"/>
    </source>
</evidence>
<feature type="binding site" evidence="18">
    <location>
        <position position="60"/>
    </location>
    <ligand>
        <name>K(+)</name>
        <dbReference type="ChEBI" id="CHEBI:29103"/>
    </ligand>
</feature>
<keyword evidence="13" id="KW-0511">Multifunctional enzyme</keyword>
<dbReference type="PROSITE" id="PS51385">
    <property type="entry name" value="YJEF_N"/>
    <property type="match status" value="1"/>
</dbReference>
<dbReference type="GO" id="GO:0110051">
    <property type="term" value="P:metabolite repair"/>
    <property type="evidence" value="ECO:0007669"/>
    <property type="project" value="TreeGrafter"/>
</dbReference>
<evidence type="ECO:0000256" key="13">
    <source>
        <dbReference type="ARBA" id="ARBA00023268"/>
    </source>
</evidence>
<feature type="binding site" evidence="17">
    <location>
        <position position="264"/>
    </location>
    <ligand>
        <name>(6S)-NADPHX</name>
        <dbReference type="ChEBI" id="CHEBI:64076"/>
    </ligand>
</feature>
<dbReference type="PANTHER" id="PTHR12592">
    <property type="entry name" value="ATP-DEPENDENT (S)-NAD(P)H-HYDRATE DEHYDRATASE FAMILY MEMBER"/>
    <property type="match status" value="1"/>
</dbReference>
<dbReference type="Pfam" id="PF01256">
    <property type="entry name" value="Carb_kinase"/>
    <property type="match status" value="1"/>
</dbReference>
<dbReference type="GO" id="GO:0052856">
    <property type="term" value="F:NAD(P)HX epimerase activity"/>
    <property type="evidence" value="ECO:0007669"/>
    <property type="project" value="UniProtKB-UniRule"/>
</dbReference>
<keyword evidence="10 17" id="KW-0520">NAD</keyword>
<comment type="similarity">
    <text evidence="17">Belongs to the NnrD/CARKD family.</text>
</comment>
<keyword evidence="22" id="KW-0418">Kinase</keyword>
<evidence type="ECO:0000256" key="14">
    <source>
        <dbReference type="ARBA" id="ARBA00025153"/>
    </source>
</evidence>
<dbReference type="PaxDb" id="667014-Thein_1837"/>
<comment type="subunit">
    <text evidence="17">Homotetramer.</text>
</comment>
<feature type="binding site" evidence="17">
    <location>
        <position position="453"/>
    </location>
    <ligand>
        <name>AMP</name>
        <dbReference type="ChEBI" id="CHEBI:456215"/>
    </ligand>
</feature>
<keyword evidence="8 17" id="KW-0521">NADP</keyword>
<feature type="binding site" evidence="17">
    <location>
        <position position="336"/>
    </location>
    <ligand>
        <name>(6S)-NADPHX</name>
        <dbReference type="ChEBI" id="CHEBI:64076"/>
    </ligand>
</feature>
<dbReference type="Pfam" id="PF03853">
    <property type="entry name" value="YjeF_N"/>
    <property type="match status" value="1"/>
</dbReference>
<protein>
    <recommendedName>
        <fullName evidence="19">Bifunctional NAD(P)H-hydrate repair enzyme</fullName>
    </recommendedName>
    <alternativeName>
        <fullName evidence="19">Nicotinamide nucleotide repair protein</fullName>
    </alternativeName>
    <domain>
        <recommendedName>
            <fullName evidence="19">ADP-dependent (S)-NAD(P)H-hydrate dehydratase</fullName>
            <ecNumber evidence="19">4.2.1.136</ecNumber>
        </recommendedName>
        <alternativeName>
            <fullName evidence="19">ADP-dependent NAD(P)HX dehydratase</fullName>
        </alternativeName>
    </domain>
    <domain>
        <recommendedName>
            <fullName evidence="19">NAD(P)H-hydrate epimerase</fullName>
            <ecNumber evidence="19">5.1.99.6</ecNumber>
        </recommendedName>
    </domain>
</protein>
<keyword evidence="11 18" id="KW-0413">Isomerase</keyword>
<dbReference type="InterPro" id="IPR017953">
    <property type="entry name" value="Carbohydrate_kinase_pred_CS"/>
</dbReference>
<dbReference type="GO" id="GO:0016301">
    <property type="term" value="F:kinase activity"/>
    <property type="evidence" value="ECO:0007669"/>
    <property type="project" value="UniProtKB-KW"/>
</dbReference>
<dbReference type="EC" id="4.2.1.136" evidence="19"/>
<sequence>MNLVYAREMQALDRYTIEEFGVPGLVLMENAGRGTAELILEYFRPSLSQGALIICGPGNNGGDGFVIARHLAQKGFPVKVFCLAPFEKFKGDALVNLQIIKKMEIPLFLVNNDISVLKQEIKASGLIVDAIFGTGLEREVKGHFAAAIEAINQSEKPVVAVDIPSGLSADLGRPLGIAVKASLTATMALPKVGQVIYPGRHYVGELKIVDISMPKRVIAELAPPRFLLNESWAANHLKPRGPDSHKGTYGHVAVLAGSSGKTGAAILTCLGALRGGAGLVTLICPKSLNHIFETTLTEAMTFPLEEETDIQSLSYQAFDKIISFCRDKKAVAIGPGFGIHRETFELVHRLVAHLDIPAVIDADAITALAGEVFHLRRAQAPRILTPHPGELARLLDISKEKIQENRLEIARLAAKETESIVVLKGAATVVASPDGREAVNYSGNPGLATGGTGDVLTGLITALLAQGYEPFIAASLGVYLHGLSADILAKRKGPFGFVAKEVAETLPNAIKEIMVRKNLGQF</sequence>
<comment type="catalytic activity">
    <reaction evidence="15 17 19">
        <text>(6S)-NADHX + ADP = AMP + phosphate + NADH + H(+)</text>
        <dbReference type="Rhea" id="RHEA:32223"/>
        <dbReference type="ChEBI" id="CHEBI:15378"/>
        <dbReference type="ChEBI" id="CHEBI:43474"/>
        <dbReference type="ChEBI" id="CHEBI:57945"/>
        <dbReference type="ChEBI" id="CHEBI:64074"/>
        <dbReference type="ChEBI" id="CHEBI:456215"/>
        <dbReference type="ChEBI" id="CHEBI:456216"/>
        <dbReference type="EC" id="4.2.1.136"/>
    </reaction>
</comment>
<keyword evidence="22" id="KW-0808">Transferase</keyword>
<evidence type="ECO:0000313" key="22">
    <source>
        <dbReference type="EMBL" id="AEH45692.1"/>
    </source>
</evidence>
<feature type="binding site" evidence="18">
    <location>
        <begin position="59"/>
        <end position="63"/>
    </location>
    <ligand>
        <name>(6S)-NADPHX</name>
        <dbReference type="ChEBI" id="CHEBI:64076"/>
    </ligand>
</feature>
<comment type="caution">
    <text evidence="18">Lacks conserved residue(s) required for the propagation of feature annotation.</text>
</comment>
<dbReference type="Gene3D" id="3.40.50.10260">
    <property type="entry name" value="YjeF N-terminal domain"/>
    <property type="match status" value="1"/>
</dbReference>
<evidence type="ECO:0000259" key="20">
    <source>
        <dbReference type="PROSITE" id="PS51383"/>
    </source>
</evidence>
<dbReference type="GO" id="GO:0052855">
    <property type="term" value="F:ADP-dependent NAD(P)H-hydrate dehydratase activity"/>
    <property type="evidence" value="ECO:0007669"/>
    <property type="project" value="UniProtKB-UniRule"/>
</dbReference>
<dbReference type="HOGENOM" id="CLU_024853_4_1_0"/>
<dbReference type="AlphaFoldDB" id="F8ABZ5"/>
<dbReference type="PIRSF" id="PIRSF017184">
    <property type="entry name" value="Nnr"/>
    <property type="match status" value="1"/>
</dbReference>
<evidence type="ECO:0000256" key="4">
    <source>
        <dbReference type="ARBA" id="ARBA00009524"/>
    </source>
</evidence>
<keyword evidence="12 17" id="KW-0456">Lyase</keyword>
<comment type="similarity">
    <text evidence="4 19">In the C-terminal section; belongs to the NnrD/CARKD family.</text>
</comment>
<evidence type="ECO:0000256" key="16">
    <source>
        <dbReference type="ARBA" id="ARBA00049209"/>
    </source>
</evidence>
<keyword evidence="5 18" id="KW-0479">Metal-binding</keyword>
<dbReference type="FunCoup" id="F8ABZ5">
    <property type="interactions" value="258"/>
</dbReference>
<dbReference type="PROSITE" id="PS51383">
    <property type="entry name" value="YJEF_C_3"/>
    <property type="match status" value="1"/>
</dbReference>
<keyword evidence="6 17" id="KW-0547">Nucleotide-binding</keyword>
<dbReference type="GO" id="GO:0046872">
    <property type="term" value="F:metal ion binding"/>
    <property type="evidence" value="ECO:0007669"/>
    <property type="project" value="UniProtKB-UniRule"/>
</dbReference>
<keyword evidence="9 18" id="KW-0630">Potassium</keyword>
<dbReference type="NCBIfam" id="TIGR00196">
    <property type="entry name" value="yjeF_cterm"/>
    <property type="match status" value="1"/>
</dbReference>
<feature type="binding site" evidence="18">
    <location>
        <position position="165"/>
    </location>
    <ligand>
        <name>K(+)</name>
        <dbReference type="ChEBI" id="CHEBI:29103"/>
    </ligand>
</feature>
<comment type="function">
    <text evidence="14 19">Bifunctional enzyme that catalyzes the epimerization of the S- and R-forms of NAD(P)HX and the dehydration of the S-form of NAD(P)HX at the expense of ADP, which is converted to AMP. This allows the repair of both epimers of NAD(P)HX, a damaged form of NAD(P)H that is a result of enzymatic or heat-dependent hydration.</text>
</comment>
<evidence type="ECO:0000256" key="8">
    <source>
        <dbReference type="ARBA" id="ARBA00022857"/>
    </source>
</evidence>
<dbReference type="NCBIfam" id="TIGR00197">
    <property type="entry name" value="yjeF_nterm"/>
    <property type="match status" value="1"/>
</dbReference>
<evidence type="ECO:0000256" key="3">
    <source>
        <dbReference type="ARBA" id="ARBA00006001"/>
    </source>
</evidence>
<dbReference type="EC" id="5.1.99.6" evidence="19"/>
<feature type="binding site" evidence="17">
    <location>
        <position position="387"/>
    </location>
    <ligand>
        <name>(6S)-NADPHX</name>
        <dbReference type="ChEBI" id="CHEBI:64076"/>
    </ligand>
</feature>
<evidence type="ECO:0000256" key="9">
    <source>
        <dbReference type="ARBA" id="ARBA00022958"/>
    </source>
</evidence>
<comment type="catalytic activity">
    <reaction evidence="1 18 19">
        <text>(6R)-NADHX = (6S)-NADHX</text>
        <dbReference type="Rhea" id="RHEA:32215"/>
        <dbReference type="ChEBI" id="CHEBI:64074"/>
        <dbReference type="ChEBI" id="CHEBI:64075"/>
        <dbReference type="EC" id="5.1.99.6"/>
    </reaction>
</comment>
<feature type="binding site" evidence="18">
    <location>
        <begin position="133"/>
        <end position="139"/>
    </location>
    <ligand>
        <name>(6S)-NADPHX</name>
        <dbReference type="ChEBI" id="CHEBI:64076"/>
    </ligand>
</feature>
<dbReference type="SUPFAM" id="SSF53613">
    <property type="entry name" value="Ribokinase-like"/>
    <property type="match status" value="1"/>
</dbReference>
<evidence type="ECO:0000256" key="11">
    <source>
        <dbReference type="ARBA" id="ARBA00023235"/>
    </source>
</evidence>
<dbReference type="PANTHER" id="PTHR12592:SF0">
    <property type="entry name" value="ATP-DEPENDENT (S)-NAD(P)H-HYDRATE DEHYDRATASE"/>
    <property type="match status" value="1"/>
</dbReference>
<name>F8ABZ5_THEID</name>
<dbReference type="OrthoDB" id="9806925at2"/>
<keyword evidence="23" id="KW-1185">Reference proteome</keyword>
<comment type="cofactor">
    <cofactor evidence="18 19">
        <name>K(+)</name>
        <dbReference type="ChEBI" id="CHEBI:29103"/>
    </cofactor>
    <text evidence="18 19">Binds 1 potassium ion per subunit.</text>
</comment>
<comment type="similarity">
    <text evidence="3 19">In the N-terminal section; belongs to the NnrE/AIBP family.</text>
</comment>
<dbReference type="InParanoid" id="F8ABZ5"/>
<feature type="binding site" evidence="17">
    <location>
        <position position="454"/>
    </location>
    <ligand>
        <name>(6S)-NADPHX</name>
        <dbReference type="ChEBI" id="CHEBI:64076"/>
    </ligand>
</feature>
<evidence type="ECO:0000256" key="6">
    <source>
        <dbReference type="ARBA" id="ARBA00022741"/>
    </source>
</evidence>
<dbReference type="EMBL" id="CP002683">
    <property type="protein sequence ID" value="AEH45692.1"/>
    <property type="molecule type" value="Genomic_DNA"/>
</dbReference>
<reference evidence="22 23" key="2">
    <citation type="journal article" date="2012" name="Stand. Genomic Sci.">
        <title>Complete genome sequence of the thermophilic sulfate-reducing ocean bacterium Thermodesulfatator indicus type strain (CIR29812(T)).</title>
        <authorList>
            <person name="Anderson I."/>
            <person name="Saunders E."/>
            <person name="Lapidus A."/>
            <person name="Nolan M."/>
            <person name="Lucas S."/>
            <person name="Tice H."/>
            <person name="Del Rio T.G."/>
            <person name="Cheng J.F."/>
            <person name="Han C."/>
            <person name="Tapia R."/>
            <person name="Goodwin L.A."/>
            <person name="Pitluck S."/>
            <person name="Liolios K."/>
            <person name="Mavromatis K."/>
            <person name="Pagani I."/>
            <person name="Ivanova N."/>
            <person name="Mikhailova N."/>
            <person name="Pati A."/>
            <person name="Chen A."/>
            <person name="Palaniappan K."/>
            <person name="Land M."/>
            <person name="Hauser L."/>
            <person name="Jeffries C.D."/>
            <person name="Chang Y.J."/>
            <person name="Brambilla E.M."/>
            <person name="Rohde M."/>
            <person name="Spring S."/>
            <person name="Goker M."/>
            <person name="Detter J.C."/>
            <person name="Woyke T."/>
            <person name="Bristow J."/>
            <person name="Eisen J.A."/>
            <person name="Markowitz V."/>
            <person name="Hugenholtz P."/>
            <person name="Kyrpides N.C."/>
            <person name="Klenk H.P."/>
        </authorList>
    </citation>
    <scope>NUCLEOTIDE SEQUENCE [LARGE SCALE GENOMIC DNA]</scope>
    <source>
        <strain evidence="23">DSM 15286 / JCM 11887 / CIR29812</strain>
    </source>
</reference>
<dbReference type="InterPro" id="IPR036652">
    <property type="entry name" value="YjeF_N_dom_sf"/>
</dbReference>
<gene>
    <name evidence="18" type="primary">nnrE</name>
    <name evidence="17" type="synonym">nnrD</name>
    <name evidence="22" type="ordered locus">Thein_1837</name>
</gene>
<feature type="binding site" evidence="18">
    <location>
        <position position="129"/>
    </location>
    <ligand>
        <name>K(+)</name>
        <dbReference type="ChEBI" id="CHEBI:29103"/>
    </ligand>
</feature>
<dbReference type="PROSITE" id="PS01050">
    <property type="entry name" value="YJEF_C_2"/>
    <property type="match status" value="1"/>
</dbReference>